<dbReference type="CDD" id="cd01026">
    <property type="entry name" value="TOPRIM_OLD"/>
    <property type="match status" value="1"/>
</dbReference>
<dbReference type="PANTHER" id="PTHR43581">
    <property type="entry name" value="ATP/GTP PHOSPHATASE"/>
    <property type="match status" value="1"/>
</dbReference>
<feature type="domain" description="OLD protein-like TOPRIM" evidence="2">
    <location>
        <begin position="298"/>
        <end position="360"/>
    </location>
</feature>
<dbReference type="Pfam" id="PF20469">
    <property type="entry name" value="OLD-like_TOPRIM"/>
    <property type="match status" value="1"/>
</dbReference>
<evidence type="ECO:0000259" key="2">
    <source>
        <dbReference type="Pfam" id="PF20469"/>
    </source>
</evidence>
<evidence type="ECO:0000313" key="3">
    <source>
        <dbReference type="EMBL" id="MDA0141932.1"/>
    </source>
</evidence>
<dbReference type="InterPro" id="IPR051396">
    <property type="entry name" value="Bact_Antivir_Def_Nuclease"/>
</dbReference>
<accession>A0ABT4RTW4</accession>
<feature type="domain" description="Endonuclease GajA/Old nuclease/RecF-like AAA" evidence="1">
    <location>
        <begin position="1"/>
        <end position="71"/>
    </location>
</feature>
<dbReference type="EMBL" id="JAPCID010000069">
    <property type="protein sequence ID" value="MDA0141932.1"/>
    <property type="molecule type" value="Genomic_DNA"/>
</dbReference>
<proteinExistence type="predicted"/>
<dbReference type="PANTHER" id="PTHR43581:SF2">
    <property type="entry name" value="EXCINUCLEASE ATPASE SUBUNIT"/>
    <property type="match status" value="1"/>
</dbReference>
<organism evidence="3 4">
    <name type="scientific">Solirubrobacter deserti</name>
    <dbReference type="NCBI Taxonomy" id="2282478"/>
    <lineage>
        <taxon>Bacteria</taxon>
        <taxon>Bacillati</taxon>
        <taxon>Actinomycetota</taxon>
        <taxon>Thermoleophilia</taxon>
        <taxon>Solirubrobacterales</taxon>
        <taxon>Solirubrobacteraceae</taxon>
        <taxon>Solirubrobacter</taxon>
    </lineage>
</organism>
<evidence type="ECO:0000313" key="4">
    <source>
        <dbReference type="Proteomes" id="UP001147700"/>
    </source>
</evidence>
<reference evidence="3" key="1">
    <citation type="submission" date="2022-10" db="EMBL/GenBank/DDBJ databases">
        <title>The WGS of Solirubrobacter sp. CPCC 204708.</title>
        <authorList>
            <person name="Jiang Z."/>
        </authorList>
    </citation>
    <scope>NUCLEOTIDE SEQUENCE</scope>
    <source>
        <strain evidence="3">CPCC 204708</strain>
    </source>
</reference>
<name>A0ABT4RTW4_9ACTN</name>
<dbReference type="InterPro" id="IPR027417">
    <property type="entry name" value="P-loop_NTPase"/>
</dbReference>
<dbReference type="SUPFAM" id="SSF52540">
    <property type="entry name" value="P-loop containing nucleoside triphosphate hydrolases"/>
    <property type="match status" value="1"/>
</dbReference>
<gene>
    <name evidence="3" type="ORF">OJ962_30870</name>
</gene>
<dbReference type="InterPro" id="IPR041685">
    <property type="entry name" value="AAA_GajA/Old/RecF-like"/>
</dbReference>
<dbReference type="RefSeq" id="WP_202955935.1">
    <property type="nucleotide sequence ID" value="NZ_JAPCID010000069.1"/>
</dbReference>
<dbReference type="InterPro" id="IPR034139">
    <property type="entry name" value="TOPRIM_OLD"/>
</dbReference>
<keyword evidence="4" id="KW-1185">Reference proteome</keyword>
<comment type="caution">
    <text evidence="3">The sequence shown here is derived from an EMBL/GenBank/DDBJ whole genome shotgun (WGS) entry which is preliminary data.</text>
</comment>
<dbReference type="Pfam" id="PF13175">
    <property type="entry name" value="AAA_15"/>
    <property type="match status" value="1"/>
</dbReference>
<dbReference type="Gene3D" id="3.40.50.300">
    <property type="entry name" value="P-loop containing nucleotide triphosphate hydrolases"/>
    <property type="match status" value="1"/>
</dbReference>
<dbReference type="Proteomes" id="UP001147700">
    <property type="component" value="Unassembled WGS sequence"/>
</dbReference>
<evidence type="ECO:0000259" key="1">
    <source>
        <dbReference type="Pfam" id="PF13175"/>
    </source>
</evidence>
<sequence length="521" mass="57728">MHIKSISVRNFRLLACADVSLVASSGLSDEDAQVTTVIVGPDNCGKTSFMDLFRRFQSPSRFELEDFSRCAQRAFLDAHRAHLEDPEDQGRVRAALPFIELRIVVADGTAQDAVLRARFELAAGKLEALFGGLEPVADDDGAKATFLAELRPRVGAAFERTLQVNARRVEWAALERQLALHFIGAREQLSDLPQRFHARAGVHLAFVEHPEAHLCPPAQEVFIHELNRVSQMPPRPVQFVVTTRSPRIANHAPLTAIRSFRAAGRTRSATVKDLGATVEGLDREFVHRYLKLTGSELLFADHAILVDGTTERLLLPAMIRREGLSGRHGVLLEVGAAHAQRFFGLLDFLELPTLVVTDIDALDDHHERVPVAAATRTANAAVTDWFADTEISPGELLSLRSRHKLAGARRLAYPVPERDGDECGRTFEEAFILANPELFETELGGTDDLALRAAAAARTWTKSAFALFYAIECPQWRVPRYLSEGLQWLRRQQPPAEPPGSYLRVKVRCVTPLGEETDSIA</sequence>
<protein>
    <submittedName>
        <fullName evidence="3">AAA family ATPase</fullName>
    </submittedName>
</protein>